<feature type="transmembrane region" description="Helical" evidence="1">
    <location>
        <begin position="285"/>
        <end position="305"/>
    </location>
</feature>
<reference evidence="2 3" key="1">
    <citation type="submission" date="2019-12" db="EMBL/GenBank/DDBJ databases">
        <title>Comparative genomics gives insights into the taxonomy of the Azoarcus-Aromatoleum group and reveals separate origins of nif in the plant-associated Azoarcus and non-plant-associated Aromatoleum sub-groups.</title>
        <authorList>
            <person name="Lafos M."/>
            <person name="Maluk M."/>
            <person name="Batista M."/>
            <person name="Junghare M."/>
            <person name="Carmona M."/>
            <person name="Faoro H."/>
            <person name="Cruz L.M."/>
            <person name="Battistoni F."/>
            <person name="De Souza E."/>
            <person name="Pedrosa F."/>
            <person name="Chen W.-M."/>
            <person name="Poole P.S."/>
            <person name="Dixon R.A."/>
            <person name="James E.K."/>
        </authorList>
    </citation>
    <scope>NUCLEOTIDE SEQUENCE [LARGE SCALE GENOMIC DNA]</scope>
    <source>
        <strain evidence="2 3">22Lin</strain>
    </source>
</reference>
<dbReference type="EMBL" id="WTVQ01000004">
    <property type="protein sequence ID" value="NMG73934.1"/>
    <property type="molecule type" value="Genomic_DNA"/>
</dbReference>
<dbReference type="Proteomes" id="UP000648984">
    <property type="component" value="Unassembled WGS sequence"/>
</dbReference>
<evidence type="ECO:0000313" key="3">
    <source>
        <dbReference type="Proteomes" id="UP000648984"/>
    </source>
</evidence>
<sequence>MIRQGIDFIRKWTLPLISIVGTGIVGAVCLALMTAGKFEFVAPESAANLAIFIVFQTLGVTVVKAGLDSYVFARASSDLENAPYAMAPVFKKYVLPVWLLFALASYSILESPIVVCICVFSTLIDVYSAVRVAEFTARKSFNTVAIANLSKYPLYFILLFIAGRFVNINYYDLLYLYLFISLVRFAVVFAASRATVFSAIPNYNFGLLGVQQVFNYLLFRLDQVSIPAIRNMIPGLDPNGLSQFVFYLKFPELVSYCVTAFGSVFFPILVTRFGANSISWRGERLVGNAAIFLACAFGLLSYVTVFRSDGISLFVFVPLVFAAFLSFEVNFITFKLLAVGDFRRLLIGMGGAIVCGVALIGVAVLLQSVNFLYWIVPLQMLVYMTFVMRIGAE</sequence>
<feature type="transmembrane region" description="Helical" evidence="1">
    <location>
        <begin position="46"/>
        <end position="67"/>
    </location>
</feature>
<feature type="transmembrane region" description="Helical" evidence="1">
    <location>
        <begin position="144"/>
        <end position="162"/>
    </location>
</feature>
<keyword evidence="1" id="KW-0472">Membrane</keyword>
<evidence type="ECO:0000256" key="1">
    <source>
        <dbReference type="SAM" id="Phobius"/>
    </source>
</evidence>
<evidence type="ECO:0000313" key="2">
    <source>
        <dbReference type="EMBL" id="NMG73934.1"/>
    </source>
</evidence>
<comment type="caution">
    <text evidence="2">The sequence shown here is derived from an EMBL/GenBank/DDBJ whole genome shotgun (WGS) entry which is preliminary data.</text>
</comment>
<feature type="transmembrane region" description="Helical" evidence="1">
    <location>
        <begin position="371"/>
        <end position="392"/>
    </location>
</feature>
<keyword evidence="1" id="KW-0812">Transmembrane</keyword>
<feature type="transmembrane region" description="Helical" evidence="1">
    <location>
        <begin position="345"/>
        <end position="365"/>
    </location>
</feature>
<evidence type="ECO:0008006" key="4">
    <source>
        <dbReference type="Google" id="ProtNLM"/>
    </source>
</evidence>
<name>A0ABX1Q9S4_9RHOO</name>
<feature type="transmembrane region" description="Helical" evidence="1">
    <location>
        <begin position="97"/>
        <end position="124"/>
    </location>
</feature>
<feature type="transmembrane region" description="Helical" evidence="1">
    <location>
        <begin position="174"/>
        <end position="200"/>
    </location>
</feature>
<feature type="transmembrane region" description="Helical" evidence="1">
    <location>
        <begin position="311"/>
        <end position="333"/>
    </location>
</feature>
<keyword evidence="3" id="KW-1185">Reference proteome</keyword>
<feature type="transmembrane region" description="Helical" evidence="1">
    <location>
        <begin position="12"/>
        <end position="34"/>
    </location>
</feature>
<organism evidence="2 3">
    <name type="scientific">Aromatoleum diolicum</name>
    <dbReference type="NCBI Taxonomy" id="75796"/>
    <lineage>
        <taxon>Bacteria</taxon>
        <taxon>Pseudomonadati</taxon>
        <taxon>Pseudomonadota</taxon>
        <taxon>Betaproteobacteria</taxon>
        <taxon>Rhodocyclales</taxon>
        <taxon>Rhodocyclaceae</taxon>
        <taxon>Aromatoleum</taxon>
    </lineage>
</organism>
<accession>A0ABX1Q9S4</accession>
<dbReference type="RefSeq" id="WP_169259074.1">
    <property type="nucleotide sequence ID" value="NZ_WTVQ01000004.1"/>
</dbReference>
<proteinExistence type="predicted"/>
<gene>
    <name evidence="2" type="ORF">GPA25_04085</name>
</gene>
<keyword evidence="1" id="KW-1133">Transmembrane helix</keyword>
<protein>
    <recommendedName>
        <fullName evidence="4">Polysaccharide biosynthesis protein</fullName>
    </recommendedName>
</protein>
<feature type="transmembrane region" description="Helical" evidence="1">
    <location>
        <begin position="253"/>
        <end position="273"/>
    </location>
</feature>